<dbReference type="Pfam" id="PF21473">
    <property type="entry name" value="OB_Ssb-like"/>
    <property type="match status" value="2"/>
</dbReference>
<name>A0A8T4L4Y1_9ARCH</name>
<feature type="region of interest" description="Disordered" evidence="1">
    <location>
        <begin position="206"/>
        <end position="255"/>
    </location>
</feature>
<comment type="caution">
    <text evidence="3">The sequence shown here is derived from an EMBL/GenBank/DDBJ whole genome shotgun (WGS) entry which is preliminary data.</text>
</comment>
<gene>
    <name evidence="3" type="ORF">J4215_03310</name>
</gene>
<dbReference type="EMBL" id="JAGVWC010000010">
    <property type="protein sequence ID" value="MBS3061584.1"/>
    <property type="molecule type" value="Genomic_DNA"/>
</dbReference>
<organism evidence="3 4">
    <name type="scientific">Candidatus Iainarchaeum sp</name>
    <dbReference type="NCBI Taxonomy" id="3101447"/>
    <lineage>
        <taxon>Archaea</taxon>
        <taxon>Candidatus Iainarchaeota</taxon>
        <taxon>Candidatus Iainarchaeia</taxon>
        <taxon>Candidatus Iainarchaeales</taxon>
        <taxon>Candidatus Iainarchaeaceae</taxon>
        <taxon>Candidatus Iainarchaeum</taxon>
    </lineage>
</organism>
<evidence type="ECO:0000256" key="1">
    <source>
        <dbReference type="SAM" id="MobiDB-lite"/>
    </source>
</evidence>
<dbReference type="Gene3D" id="2.40.50.140">
    <property type="entry name" value="Nucleic acid-binding proteins"/>
    <property type="match status" value="2"/>
</dbReference>
<feature type="domain" description="Single-stranded DNA binding protein Ssb-like OB fold" evidence="2">
    <location>
        <begin position="121"/>
        <end position="208"/>
    </location>
</feature>
<evidence type="ECO:0000313" key="4">
    <source>
        <dbReference type="Proteomes" id="UP000675968"/>
    </source>
</evidence>
<sequence>MKIADLRPFAKNVDLLVKVLSLNEVREVASKQDGSRHRVTEALVGDDSGTVLLTLWDDGIDRIASGKAYRIQNAFTSLFQKSLRLNLGRNGSIEETDEEVVVNEETNVSEAQVPLLKIGDLKPYLRKVDVIVKALSKNEVREVSSKNDNSTHRVTEALIGDDSGTILLTLWDEGIEKVEVGKSYKIGNAFTSLFQKSLRLNLGRNGTLDPADEEVDNVNEENAMSQKEFKQRPMPGGRGGQNRGSRNDREDEEGY</sequence>
<dbReference type="AlphaFoldDB" id="A0A8T4L4Y1"/>
<proteinExistence type="predicted"/>
<evidence type="ECO:0000313" key="3">
    <source>
        <dbReference type="EMBL" id="MBS3061584.1"/>
    </source>
</evidence>
<dbReference type="Proteomes" id="UP000675968">
    <property type="component" value="Unassembled WGS sequence"/>
</dbReference>
<dbReference type="CDD" id="cd04491">
    <property type="entry name" value="SoSSB_OBF"/>
    <property type="match status" value="2"/>
</dbReference>
<feature type="compositionally biased region" description="Acidic residues" evidence="1">
    <location>
        <begin position="210"/>
        <end position="219"/>
    </location>
</feature>
<accession>A0A8T4L4Y1</accession>
<dbReference type="PANTHER" id="PTHR31472:SF5">
    <property type="entry name" value="OS05G0244600 PROTEIN"/>
    <property type="match status" value="1"/>
</dbReference>
<dbReference type="InterPro" id="IPR048970">
    <property type="entry name" value="OB_Ssb-like"/>
</dbReference>
<feature type="domain" description="Single-stranded DNA binding protein Ssb-like OB fold" evidence="2">
    <location>
        <begin position="6"/>
        <end position="94"/>
    </location>
</feature>
<reference evidence="3" key="2">
    <citation type="submission" date="2021-05" db="EMBL/GenBank/DDBJ databases">
        <title>Protein family content uncovers lineage relationships and bacterial pathway maintenance mechanisms in DPANN archaea.</title>
        <authorList>
            <person name="Castelle C.J."/>
            <person name="Meheust R."/>
            <person name="Jaffe A.L."/>
            <person name="Seitz K."/>
            <person name="Gong X."/>
            <person name="Baker B.J."/>
            <person name="Banfield J.F."/>
        </authorList>
    </citation>
    <scope>NUCLEOTIDE SEQUENCE</scope>
    <source>
        <strain evidence="3">RIFCSPLOWO2_01_FULL_AR10_48_17</strain>
    </source>
</reference>
<dbReference type="InterPro" id="IPR012340">
    <property type="entry name" value="NA-bd_OB-fold"/>
</dbReference>
<evidence type="ECO:0000259" key="2">
    <source>
        <dbReference type="Pfam" id="PF21473"/>
    </source>
</evidence>
<reference evidence="3" key="1">
    <citation type="submission" date="2021-03" db="EMBL/GenBank/DDBJ databases">
        <authorList>
            <person name="Jaffe A."/>
        </authorList>
    </citation>
    <scope>NUCLEOTIDE SEQUENCE</scope>
    <source>
        <strain evidence="3">RIFCSPLOWO2_01_FULL_AR10_48_17</strain>
    </source>
</reference>
<protein>
    <recommendedName>
        <fullName evidence="2">Single-stranded DNA binding protein Ssb-like OB fold domain-containing protein</fullName>
    </recommendedName>
</protein>
<dbReference type="SUPFAM" id="SSF50249">
    <property type="entry name" value="Nucleic acid-binding proteins"/>
    <property type="match status" value="2"/>
</dbReference>
<dbReference type="PANTHER" id="PTHR31472">
    <property type="entry name" value="OS05G0244600 PROTEIN"/>
    <property type="match status" value="1"/>
</dbReference>